<dbReference type="SMART" id="SM00421">
    <property type="entry name" value="HTH_LUXR"/>
    <property type="match status" value="1"/>
</dbReference>
<organism evidence="2 3">
    <name type="scientific">Thermomonospora curvata (strain ATCC 19995 / DSM 43183 / JCM 3096 / KCTC 9072 / NBRC 15933 / NCIMB 10081 / Henssen B9)</name>
    <dbReference type="NCBI Taxonomy" id="471852"/>
    <lineage>
        <taxon>Bacteria</taxon>
        <taxon>Bacillati</taxon>
        <taxon>Actinomycetota</taxon>
        <taxon>Actinomycetes</taxon>
        <taxon>Streptosporangiales</taxon>
        <taxon>Thermomonosporaceae</taxon>
        <taxon>Thermomonospora</taxon>
    </lineage>
</organism>
<evidence type="ECO:0000259" key="1">
    <source>
        <dbReference type="SMART" id="SM00421"/>
    </source>
</evidence>
<dbReference type="AlphaFoldDB" id="D1AB43"/>
<accession>D1AB43</accession>
<dbReference type="OrthoDB" id="4266042at2"/>
<gene>
    <name evidence="2" type="ordered locus">Tcur_3448</name>
</gene>
<dbReference type="GO" id="GO:0003677">
    <property type="term" value="F:DNA binding"/>
    <property type="evidence" value="ECO:0007669"/>
    <property type="project" value="InterPro"/>
</dbReference>
<dbReference type="Gene3D" id="1.10.10.10">
    <property type="entry name" value="Winged helix-like DNA-binding domain superfamily/Winged helix DNA-binding domain"/>
    <property type="match status" value="1"/>
</dbReference>
<reference evidence="2 3" key="1">
    <citation type="journal article" date="2011" name="Stand. Genomic Sci.">
        <title>Complete genome sequence of Thermomonospora curvata type strain (B9).</title>
        <authorList>
            <person name="Chertkov O."/>
            <person name="Sikorski J."/>
            <person name="Nolan M."/>
            <person name="Lapidus A."/>
            <person name="Lucas S."/>
            <person name="Del Rio T.G."/>
            <person name="Tice H."/>
            <person name="Cheng J.F."/>
            <person name="Goodwin L."/>
            <person name="Pitluck S."/>
            <person name="Liolios K."/>
            <person name="Ivanova N."/>
            <person name="Mavromatis K."/>
            <person name="Mikhailova N."/>
            <person name="Ovchinnikova G."/>
            <person name="Pati A."/>
            <person name="Chen A."/>
            <person name="Palaniappan K."/>
            <person name="Djao O.D."/>
            <person name="Land M."/>
            <person name="Hauser L."/>
            <person name="Chang Y.J."/>
            <person name="Jeffries C.D."/>
            <person name="Brettin T."/>
            <person name="Han C."/>
            <person name="Detter J.C."/>
            <person name="Rohde M."/>
            <person name="Goker M."/>
            <person name="Woyke T."/>
            <person name="Bristow J."/>
            <person name="Eisen J.A."/>
            <person name="Markowitz V."/>
            <person name="Hugenholtz P."/>
            <person name="Klenk H.P."/>
            <person name="Kyrpides N.C."/>
        </authorList>
    </citation>
    <scope>NUCLEOTIDE SEQUENCE [LARGE SCALE GENOMIC DNA]</scope>
    <source>
        <strain evidence="3">ATCC 19995 / DSM 43183 / JCM 3096 / KCTC 9072 / NBRC 15933 / NCIMB 10081 / Henssen B9</strain>
    </source>
</reference>
<dbReference type="KEGG" id="tcu:Tcur_3448"/>
<dbReference type="STRING" id="471852.Tcur_3448"/>
<protein>
    <submittedName>
        <fullName evidence="2">Transcriptional regulator, LuxR family</fullName>
    </submittedName>
</protein>
<dbReference type="InterPro" id="IPR016032">
    <property type="entry name" value="Sig_transdc_resp-reg_C-effctor"/>
</dbReference>
<evidence type="ECO:0000313" key="2">
    <source>
        <dbReference type="EMBL" id="ACY98986.1"/>
    </source>
</evidence>
<evidence type="ECO:0000313" key="3">
    <source>
        <dbReference type="Proteomes" id="UP000001918"/>
    </source>
</evidence>
<sequence length="236" mass="25638">MTADPDRNVVLRGERELVERAGPLLAAAAEDFACAAADLRTWALPGAREEIVAERHRRAPALRARKLYSPLAVADEESERHLVELAARGAQVRICPAGLPQETILVDGRAAVLAGPIERGVRSFTVVRSPDVVRGIRALYQAAWESAIDLAAYRRARPPMPDEEGRRILGMLAAGLTDEAAARRLGMSLRTYRRRVAGLMKLLDARSRFQAGLRAQQLGLVPAQASASHRSGPKTS</sequence>
<name>D1AB43_THECD</name>
<dbReference type="InterPro" id="IPR000792">
    <property type="entry name" value="Tscrpt_reg_LuxR_C"/>
</dbReference>
<dbReference type="GO" id="GO:0006355">
    <property type="term" value="P:regulation of DNA-templated transcription"/>
    <property type="evidence" value="ECO:0007669"/>
    <property type="project" value="InterPro"/>
</dbReference>
<dbReference type="eggNOG" id="COG2197">
    <property type="taxonomic scope" value="Bacteria"/>
</dbReference>
<dbReference type="InterPro" id="IPR036388">
    <property type="entry name" value="WH-like_DNA-bd_sf"/>
</dbReference>
<dbReference type="EMBL" id="CP001738">
    <property type="protein sequence ID" value="ACY98986.1"/>
    <property type="molecule type" value="Genomic_DNA"/>
</dbReference>
<proteinExistence type="predicted"/>
<keyword evidence="3" id="KW-1185">Reference proteome</keyword>
<dbReference type="HOGENOM" id="CLU_077128_0_0_11"/>
<dbReference type="RefSeq" id="WP_012853770.1">
    <property type="nucleotide sequence ID" value="NC_013510.1"/>
</dbReference>
<dbReference type="SUPFAM" id="SSF46894">
    <property type="entry name" value="C-terminal effector domain of the bipartite response regulators"/>
    <property type="match status" value="1"/>
</dbReference>
<feature type="domain" description="HTH luxR-type" evidence="1">
    <location>
        <begin position="158"/>
        <end position="215"/>
    </location>
</feature>
<dbReference type="Proteomes" id="UP000001918">
    <property type="component" value="Chromosome"/>
</dbReference>